<keyword evidence="4" id="KW-0600">Photoreceptor protein</keyword>
<dbReference type="PROSITE" id="PS50112">
    <property type="entry name" value="PAS"/>
    <property type="match status" value="1"/>
</dbReference>
<evidence type="ECO:0000256" key="6">
    <source>
        <dbReference type="ARBA" id="ARBA00022606"/>
    </source>
</evidence>
<keyword evidence="8" id="KW-0288">FMN</keyword>
<evidence type="ECO:0000313" key="18">
    <source>
        <dbReference type="EMBL" id="MDQ0514611.1"/>
    </source>
</evidence>
<feature type="domain" description="PAC" evidence="17">
    <location>
        <begin position="848"/>
        <end position="901"/>
    </location>
</feature>
<keyword evidence="9" id="KW-0808">Transferase</keyword>
<reference evidence="18 19" key="1">
    <citation type="submission" date="2023-07" db="EMBL/GenBank/DDBJ databases">
        <title>Genomic Encyclopedia of Type Strains, Phase IV (KMG-IV): sequencing the most valuable type-strain genomes for metagenomic binning, comparative biology and taxonomic classification.</title>
        <authorList>
            <person name="Goeker M."/>
        </authorList>
    </citation>
    <scope>NUCLEOTIDE SEQUENCE [LARGE SCALE GENOMIC DNA]</scope>
    <source>
        <strain evidence="18 19">B1-1</strain>
    </source>
</reference>
<dbReference type="Pfam" id="PF08448">
    <property type="entry name" value="PAS_4"/>
    <property type="match status" value="1"/>
</dbReference>
<dbReference type="InterPro" id="IPR000700">
    <property type="entry name" value="PAS-assoc_C"/>
</dbReference>
<evidence type="ECO:0000256" key="11">
    <source>
        <dbReference type="ARBA" id="ARBA00022777"/>
    </source>
</evidence>
<sequence>MNEESRAEKPHAEQRVGGTAAEGNKKDAAGEQRESDQGEDGGRDEKQHGSGVPISRERYCDRSIACGAGAPGRSLSVARARTNPAITTMITPTSASEAMRPALMRKLPAVEIEEQSTPAIVPPDFAEPAIPPEDASASRKRKLVVGTKHVNVRRASPWDLAMPNPRPIGSSHRPSSREAGRFGLPVGLDGASPTHCHEWLFRGVLGAVRTDRASREHHDASGYCVDTASTWPQGHGAMAQAVRAFDWASTPLGASSHWAAELKLAAGSVLDNALPAMLAWGPGRTTIVNDGFEALFGAGASGLGRTLAEVWQKAWPVIESAADSVLAGRPSIVEDVALGDLQAGRVTQPRYTVALSPARALDGAIVGLVATLARQAAPSTPDAEAGFRELMAGFAQAFWETDADGIPIWSPTWHAFTGLSNAAPTVDAWLSAVHPEDREDAGERWRQALVTGENVDIEFRLSRSDGGWSWTNVRAVPIRSADGTIRKWFGVNLDVTRRKAAEVALREREAELARVQRIGGIGGIKVDVRHGLVGERSPEYRRLHGMPGEKVRESHAEWLSRLHPEDRVAAEQRFLDAIAGDAGSYENEYRIIRQSDGAVRWIFARADIERDADGNALRVVGAHIDITERKRIESELRDSEERLRRTFDALPVGVGVMDRTGHMSRLNPMMRRFLPDAIIPSRSPERQWRWRPPIEDGLPVRPENFPAARALRGEDVVPGLEMLYRDDSGGEVWTRISAVPLRDAAGAVSGAVMVVADIDDAKRAEETLRESEELLRRFGEATQDVLWIRDAETLQWQYLTPAFEQIYGLGVGEALEGDNFRTWTDLIVPEDRPMALGFIARARNGEQVAFEYRIRRPFDGGIRWLRNTDFPMFGRDGKVESIGGIGQDFTEKKLFEERLRGEEERLRLALETGRLATWDWHLVTDEVEWSDEHYRQQGYRVGEVAPSYEAWRARVHPEDLDAAEAALIAARDGRHPFSCEFRTLHPDGTVRWLDAQGRFFYDTDGTPLRMIGVMRDVTERRHWQERLQILVGELQHRTRNLLRIVRSVVDRTIAGSANLETFRESFLDRLDALARIQGLLSRLGDHDRVTFDDLLSAELSAMDDGSGRVLLEGPRGVRLRSSTVQILAMALHELATNAMKYGALRHPGAKLSIRWRMGETDARGRPCLDIEWLESGVPMMTQDLKALGRGQGRELIERALPYQLDAETRYELRPDGIRCAISLPVSASSLKREEDHA</sequence>
<evidence type="ECO:0000256" key="14">
    <source>
        <dbReference type="ARBA" id="ARBA00023170"/>
    </source>
</evidence>
<evidence type="ECO:0000259" key="16">
    <source>
        <dbReference type="PROSITE" id="PS50112"/>
    </source>
</evidence>
<dbReference type="SMART" id="SM00911">
    <property type="entry name" value="HWE_HK"/>
    <property type="match status" value="1"/>
</dbReference>
<dbReference type="SUPFAM" id="SSF55785">
    <property type="entry name" value="PYP-like sensor domain (PAS domain)"/>
    <property type="match status" value="5"/>
</dbReference>
<dbReference type="Gene3D" id="2.10.70.100">
    <property type="match status" value="2"/>
</dbReference>
<dbReference type="InterPro" id="IPR013655">
    <property type="entry name" value="PAS_fold_3"/>
</dbReference>
<gene>
    <name evidence="18" type="ORF">QO015_000224</name>
</gene>
<keyword evidence="11" id="KW-0418">Kinase</keyword>
<dbReference type="InterPro" id="IPR052162">
    <property type="entry name" value="Sensor_kinase/Photoreceptor"/>
</dbReference>
<keyword evidence="13" id="KW-0157">Chromophore</keyword>
<dbReference type="EC" id="2.7.13.3" evidence="2"/>
<dbReference type="InterPro" id="IPR001610">
    <property type="entry name" value="PAC"/>
</dbReference>
<evidence type="ECO:0000256" key="2">
    <source>
        <dbReference type="ARBA" id="ARBA00012438"/>
    </source>
</evidence>
<dbReference type="InterPro" id="IPR000014">
    <property type="entry name" value="PAS"/>
</dbReference>
<keyword evidence="19" id="KW-1185">Reference proteome</keyword>
<dbReference type="Proteomes" id="UP001223743">
    <property type="component" value="Unassembled WGS sequence"/>
</dbReference>
<keyword evidence="10" id="KW-0547">Nucleotide-binding</keyword>
<name>A0ABU0M0Y3_9HYPH</name>
<dbReference type="SMART" id="SM00091">
    <property type="entry name" value="PAS"/>
    <property type="match status" value="5"/>
</dbReference>
<dbReference type="InterPro" id="IPR035965">
    <property type="entry name" value="PAS-like_dom_sf"/>
</dbReference>
<evidence type="ECO:0000256" key="5">
    <source>
        <dbReference type="ARBA" id="ARBA00022553"/>
    </source>
</evidence>
<evidence type="ECO:0000256" key="15">
    <source>
        <dbReference type="SAM" id="MobiDB-lite"/>
    </source>
</evidence>
<organism evidence="18 19">
    <name type="scientific">Kaistia geumhonensis</name>
    <dbReference type="NCBI Taxonomy" id="410839"/>
    <lineage>
        <taxon>Bacteria</taxon>
        <taxon>Pseudomonadati</taxon>
        <taxon>Pseudomonadota</taxon>
        <taxon>Alphaproteobacteria</taxon>
        <taxon>Hyphomicrobiales</taxon>
        <taxon>Kaistiaceae</taxon>
        <taxon>Kaistia</taxon>
    </lineage>
</organism>
<evidence type="ECO:0000256" key="12">
    <source>
        <dbReference type="ARBA" id="ARBA00022840"/>
    </source>
</evidence>
<comment type="catalytic activity">
    <reaction evidence="1">
        <text>ATP + protein L-histidine = ADP + protein N-phospho-L-histidine.</text>
        <dbReference type="EC" id="2.7.13.3"/>
    </reaction>
</comment>
<evidence type="ECO:0000256" key="13">
    <source>
        <dbReference type="ARBA" id="ARBA00022991"/>
    </source>
</evidence>
<dbReference type="SMART" id="SM00086">
    <property type="entry name" value="PAC"/>
    <property type="match status" value="5"/>
</dbReference>
<evidence type="ECO:0000313" key="19">
    <source>
        <dbReference type="Proteomes" id="UP001223743"/>
    </source>
</evidence>
<keyword evidence="14" id="KW-0675">Receptor</keyword>
<evidence type="ECO:0000256" key="8">
    <source>
        <dbReference type="ARBA" id="ARBA00022643"/>
    </source>
</evidence>
<comment type="caution">
    <text evidence="18">The sequence shown here is derived from an EMBL/GenBank/DDBJ whole genome shotgun (WGS) entry which is preliminary data.</text>
</comment>
<feature type="domain" description="PAC" evidence="17">
    <location>
        <begin position="718"/>
        <end position="770"/>
    </location>
</feature>
<dbReference type="PANTHER" id="PTHR43304:SF1">
    <property type="entry name" value="PAC DOMAIN-CONTAINING PROTEIN"/>
    <property type="match status" value="1"/>
</dbReference>
<evidence type="ECO:0000256" key="9">
    <source>
        <dbReference type="ARBA" id="ARBA00022679"/>
    </source>
</evidence>
<accession>A0ABU0M0Y3</accession>
<feature type="domain" description="PAC" evidence="17">
    <location>
        <begin position="585"/>
        <end position="638"/>
    </location>
</feature>
<evidence type="ECO:0000256" key="1">
    <source>
        <dbReference type="ARBA" id="ARBA00000085"/>
    </source>
</evidence>
<keyword evidence="5" id="KW-0597">Phosphoprotein</keyword>
<dbReference type="InterPro" id="IPR013656">
    <property type="entry name" value="PAS_4"/>
</dbReference>
<feature type="region of interest" description="Disordered" evidence="15">
    <location>
        <begin position="1"/>
        <end position="56"/>
    </location>
</feature>
<keyword evidence="7" id="KW-0285">Flavoprotein</keyword>
<dbReference type="CDD" id="cd00130">
    <property type="entry name" value="PAS"/>
    <property type="match status" value="4"/>
</dbReference>
<feature type="domain" description="PAS" evidence="16">
    <location>
        <begin position="771"/>
        <end position="846"/>
    </location>
</feature>
<keyword evidence="6" id="KW-0716">Sensory transduction</keyword>
<dbReference type="InterPro" id="IPR011102">
    <property type="entry name" value="Sig_transdc_His_kinase_HWE"/>
</dbReference>
<dbReference type="RefSeq" id="WP_266282030.1">
    <property type="nucleotide sequence ID" value="NZ_JAPKNF010000001.1"/>
</dbReference>
<dbReference type="Gene3D" id="3.30.450.20">
    <property type="entry name" value="PAS domain"/>
    <property type="match status" value="6"/>
</dbReference>
<evidence type="ECO:0000256" key="3">
    <source>
        <dbReference type="ARBA" id="ARBA00021740"/>
    </source>
</evidence>
<evidence type="ECO:0000256" key="7">
    <source>
        <dbReference type="ARBA" id="ARBA00022630"/>
    </source>
</evidence>
<feature type="domain" description="PAC" evidence="17">
    <location>
        <begin position="977"/>
        <end position="1029"/>
    </location>
</feature>
<dbReference type="Pfam" id="PF07536">
    <property type="entry name" value="HWE_HK"/>
    <property type="match status" value="1"/>
</dbReference>
<keyword evidence="12" id="KW-0067">ATP-binding</keyword>
<protein>
    <recommendedName>
        <fullName evidence="3">Blue-light-activated histidine kinase</fullName>
        <ecNumber evidence="2">2.7.13.3</ecNumber>
    </recommendedName>
</protein>
<evidence type="ECO:0000256" key="10">
    <source>
        <dbReference type="ARBA" id="ARBA00022741"/>
    </source>
</evidence>
<dbReference type="PANTHER" id="PTHR43304">
    <property type="entry name" value="PHYTOCHROME-LIKE PROTEIN CPH1"/>
    <property type="match status" value="1"/>
</dbReference>
<dbReference type="Pfam" id="PF08447">
    <property type="entry name" value="PAS_3"/>
    <property type="match status" value="4"/>
</dbReference>
<feature type="region of interest" description="Disordered" evidence="15">
    <location>
        <begin position="161"/>
        <end position="181"/>
    </location>
</feature>
<evidence type="ECO:0000256" key="4">
    <source>
        <dbReference type="ARBA" id="ARBA00022543"/>
    </source>
</evidence>
<dbReference type="NCBIfam" id="TIGR00229">
    <property type="entry name" value="sensory_box"/>
    <property type="match status" value="5"/>
</dbReference>
<feature type="compositionally biased region" description="Basic and acidic residues" evidence="15">
    <location>
        <begin position="23"/>
        <end position="48"/>
    </location>
</feature>
<dbReference type="EMBL" id="JAUSWJ010000001">
    <property type="protein sequence ID" value="MDQ0514611.1"/>
    <property type="molecule type" value="Genomic_DNA"/>
</dbReference>
<dbReference type="PROSITE" id="PS50113">
    <property type="entry name" value="PAC"/>
    <property type="match status" value="5"/>
</dbReference>
<feature type="domain" description="PAC" evidence="17">
    <location>
        <begin position="455"/>
        <end position="507"/>
    </location>
</feature>
<feature type="compositionally biased region" description="Basic and acidic residues" evidence="15">
    <location>
        <begin position="1"/>
        <end position="14"/>
    </location>
</feature>
<evidence type="ECO:0000259" key="17">
    <source>
        <dbReference type="PROSITE" id="PS50113"/>
    </source>
</evidence>
<proteinExistence type="predicted"/>